<name>A0A1C7N2A1_9FUNG</name>
<evidence type="ECO:0000313" key="3">
    <source>
        <dbReference type="Proteomes" id="UP000093000"/>
    </source>
</evidence>
<feature type="compositionally biased region" description="Low complexity" evidence="1">
    <location>
        <begin position="38"/>
        <end position="59"/>
    </location>
</feature>
<dbReference type="AlphaFoldDB" id="A0A1C7N2A1"/>
<dbReference type="EMBL" id="LUGH01000794">
    <property type="protein sequence ID" value="OBZ82759.1"/>
    <property type="molecule type" value="Genomic_DNA"/>
</dbReference>
<protein>
    <submittedName>
        <fullName evidence="2">Uncharacterized protein</fullName>
    </submittedName>
</protein>
<keyword evidence="3" id="KW-1185">Reference proteome</keyword>
<organism evidence="2 3">
    <name type="scientific">Choanephora cucurbitarum</name>
    <dbReference type="NCBI Taxonomy" id="101091"/>
    <lineage>
        <taxon>Eukaryota</taxon>
        <taxon>Fungi</taxon>
        <taxon>Fungi incertae sedis</taxon>
        <taxon>Mucoromycota</taxon>
        <taxon>Mucoromycotina</taxon>
        <taxon>Mucoromycetes</taxon>
        <taxon>Mucorales</taxon>
        <taxon>Mucorineae</taxon>
        <taxon>Choanephoraceae</taxon>
        <taxon>Choanephoroideae</taxon>
        <taxon>Choanephora</taxon>
    </lineage>
</organism>
<evidence type="ECO:0000313" key="2">
    <source>
        <dbReference type="EMBL" id="OBZ82759.1"/>
    </source>
</evidence>
<gene>
    <name evidence="2" type="ORF">A0J61_09188</name>
</gene>
<comment type="caution">
    <text evidence="2">The sequence shown here is derived from an EMBL/GenBank/DDBJ whole genome shotgun (WGS) entry which is preliminary data.</text>
</comment>
<reference evidence="2 3" key="1">
    <citation type="submission" date="2016-03" db="EMBL/GenBank/DDBJ databases">
        <title>Choanephora cucurbitarum.</title>
        <authorList>
            <person name="Min B."/>
            <person name="Park H."/>
            <person name="Park J.-H."/>
            <person name="Shin H.-D."/>
            <person name="Choi I.-G."/>
        </authorList>
    </citation>
    <scope>NUCLEOTIDE SEQUENCE [LARGE SCALE GENOMIC DNA]</scope>
    <source>
        <strain evidence="2 3">KUS-F28377</strain>
    </source>
</reference>
<feature type="region of interest" description="Disordered" evidence="1">
    <location>
        <begin position="38"/>
        <end position="72"/>
    </location>
</feature>
<evidence type="ECO:0000256" key="1">
    <source>
        <dbReference type="SAM" id="MobiDB-lite"/>
    </source>
</evidence>
<feature type="compositionally biased region" description="Polar residues" evidence="1">
    <location>
        <begin position="63"/>
        <end position="72"/>
    </location>
</feature>
<proteinExistence type="predicted"/>
<dbReference type="Proteomes" id="UP000093000">
    <property type="component" value="Unassembled WGS sequence"/>
</dbReference>
<accession>A0A1C7N2A1</accession>
<dbReference type="InParanoid" id="A0A1C7N2A1"/>
<sequence>MKAYLLEDLYAINTFIKGQAPTRSYQKQRETHTSMILALPHPHPPASSSISTSHGTSSARFNKPTSSISIKV</sequence>